<reference evidence="4" key="1">
    <citation type="journal article" date="2019" name="Int. J. Syst. Evol. Microbiol.">
        <title>The Global Catalogue of Microorganisms (GCM) 10K type strain sequencing project: providing services to taxonomists for standard genome sequencing and annotation.</title>
        <authorList>
            <consortium name="The Broad Institute Genomics Platform"/>
            <consortium name="The Broad Institute Genome Sequencing Center for Infectious Disease"/>
            <person name="Wu L."/>
            <person name="Ma J."/>
        </authorList>
    </citation>
    <scope>NUCLEOTIDE SEQUENCE [LARGE SCALE GENOMIC DNA]</scope>
    <source>
        <strain evidence="4">TISTR 1858</strain>
    </source>
</reference>
<evidence type="ECO:0000313" key="4">
    <source>
        <dbReference type="Proteomes" id="UP001597451"/>
    </source>
</evidence>
<dbReference type="RefSeq" id="WP_379561307.1">
    <property type="nucleotide sequence ID" value="NZ_JBHUMX010000014.1"/>
</dbReference>
<feature type="signal peptide" evidence="2">
    <location>
        <begin position="1"/>
        <end position="19"/>
    </location>
</feature>
<name>A0ABW5PZA7_9BACI</name>
<evidence type="ECO:0000256" key="1">
    <source>
        <dbReference type="SAM" id="MobiDB-lite"/>
    </source>
</evidence>
<feature type="compositionally biased region" description="Polar residues" evidence="1">
    <location>
        <begin position="44"/>
        <end position="54"/>
    </location>
</feature>
<dbReference type="PROSITE" id="PS51257">
    <property type="entry name" value="PROKAR_LIPOPROTEIN"/>
    <property type="match status" value="1"/>
</dbReference>
<protein>
    <recommendedName>
        <fullName evidence="5">DUF4309 domain-containing protein</fullName>
    </recommendedName>
</protein>
<comment type="caution">
    <text evidence="3">The sequence shown here is derived from an EMBL/GenBank/DDBJ whole genome shotgun (WGS) entry which is preliminary data.</text>
</comment>
<feature type="region of interest" description="Disordered" evidence="1">
    <location>
        <begin position="22"/>
        <end position="67"/>
    </location>
</feature>
<accession>A0ABW5PZA7</accession>
<sequence length="254" mass="28332">MRIRIVLLTMLLTFFLAGCNDNQVNSTESPEDTTHSSTEEENSNVKGNKQIVDSNTDESNEELSSVKSELKISEAEVKLPSAFPEREVKPFIEKNEDNKYTISYSTEAEEVATFSGTQYASKEEAIQTVQDFSNGKKVGPFEEGAVDLGYGITGYGEGATGSQYFSWEEGNWLLSISSLTMDEIDHPEIAKKIVEYLETHMLPAPGEDGIVYINYPQGGDEVSVDVRWQEHNMVYRLQTDRVPLEALEMTASVT</sequence>
<dbReference type="EMBL" id="JBHUMX010000014">
    <property type="protein sequence ID" value="MFD2628585.1"/>
    <property type="molecule type" value="Genomic_DNA"/>
</dbReference>
<dbReference type="Proteomes" id="UP001597451">
    <property type="component" value="Unassembled WGS sequence"/>
</dbReference>
<organism evidence="3 4">
    <name type="scientific">Oceanobacillus kapialis</name>
    <dbReference type="NCBI Taxonomy" id="481353"/>
    <lineage>
        <taxon>Bacteria</taxon>
        <taxon>Bacillati</taxon>
        <taxon>Bacillota</taxon>
        <taxon>Bacilli</taxon>
        <taxon>Bacillales</taxon>
        <taxon>Bacillaceae</taxon>
        <taxon>Oceanobacillus</taxon>
    </lineage>
</organism>
<keyword evidence="4" id="KW-1185">Reference proteome</keyword>
<evidence type="ECO:0000313" key="3">
    <source>
        <dbReference type="EMBL" id="MFD2628585.1"/>
    </source>
</evidence>
<evidence type="ECO:0008006" key="5">
    <source>
        <dbReference type="Google" id="ProtNLM"/>
    </source>
</evidence>
<evidence type="ECO:0000256" key="2">
    <source>
        <dbReference type="SAM" id="SignalP"/>
    </source>
</evidence>
<feature type="chain" id="PRO_5046440938" description="DUF4309 domain-containing protein" evidence="2">
    <location>
        <begin position="20"/>
        <end position="254"/>
    </location>
</feature>
<proteinExistence type="predicted"/>
<keyword evidence="2" id="KW-0732">Signal</keyword>
<gene>
    <name evidence="3" type="ORF">ACFSUN_07265</name>
</gene>